<dbReference type="OrthoDB" id="6161020at2"/>
<dbReference type="Pfam" id="PF11387">
    <property type="entry name" value="DUF2795"/>
    <property type="match status" value="1"/>
</dbReference>
<dbReference type="EMBL" id="CP003924">
    <property type="protein sequence ID" value="AGS34452.1"/>
    <property type="molecule type" value="Genomic_DNA"/>
</dbReference>
<dbReference type="eggNOG" id="ENOG502ZKZX">
    <property type="taxonomic scope" value="Bacteria"/>
</dbReference>
<organism evidence="2 3">
    <name type="scientific">Corynebacterium maris DSM 45190</name>
    <dbReference type="NCBI Taxonomy" id="1224163"/>
    <lineage>
        <taxon>Bacteria</taxon>
        <taxon>Bacillati</taxon>
        <taxon>Actinomycetota</taxon>
        <taxon>Actinomycetes</taxon>
        <taxon>Mycobacteriales</taxon>
        <taxon>Corynebacteriaceae</taxon>
        <taxon>Corynebacterium</taxon>
    </lineage>
</organism>
<dbReference type="STRING" id="1224163.B841_04885"/>
<reference evidence="2 3" key="1">
    <citation type="submission" date="2012-11" db="EMBL/GenBank/DDBJ databases">
        <title>The complete genome sequence of Corynebacterium maris Coryn-1 (=DSM 45190).</title>
        <authorList>
            <person name="Schaffert L."/>
            <person name="Albersmeier A."/>
            <person name="Kalinowski J."/>
            <person name="Ruckert C."/>
        </authorList>
    </citation>
    <scope>NUCLEOTIDE SEQUENCE [LARGE SCALE GENOMIC DNA]</scope>
    <source>
        <strain evidence="3">Coryn-1</strain>
    </source>
</reference>
<accession>S5STT1</accession>
<dbReference type="KEGG" id="cmd:B841_04885"/>
<protein>
    <recommendedName>
        <fullName evidence="4">DUF2795 domain-containing protein</fullName>
    </recommendedName>
</protein>
<evidence type="ECO:0008006" key="4">
    <source>
        <dbReference type="Google" id="ProtNLM"/>
    </source>
</evidence>
<evidence type="ECO:0000256" key="1">
    <source>
        <dbReference type="SAM" id="MobiDB-lite"/>
    </source>
</evidence>
<evidence type="ECO:0000313" key="3">
    <source>
        <dbReference type="Proteomes" id="UP000015388"/>
    </source>
</evidence>
<sequence length="78" mass="8651">MTERDEIRIDKALQGASFPAAKAELLEYARARVQDSPKTLHALDAIPDREYADKDEVLEAVPHRPQGDDAAGGRHRAE</sequence>
<keyword evidence="3" id="KW-1185">Reference proteome</keyword>
<proteinExistence type="predicted"/>
<dbReference type="AlphaFoldDB" id="S5STT1"/>
<dbReference type="InterPro" id="IPR021527">
    <property type="entry name" value="DUF2795"/>
</dbReference>
<dbReference type="HOGENOM" id="CLU_159338_3_0_11"/>
<dbReference type="RefSeq" id="WP_020934385.1">
    <property type="nucleotide sequence ID" value="NC_021915.1"/>
</dbReference>
<evidence type="ECO:0000313" key="2">
    <source>
        <dbReference type="EMBL" id="AGS34452.1"/>
    </source>
</evidence>
<dbReference type="Proteomes" id="UP000015388">
    <property type="component" value="Chromosome"/>
</dbReference>
<gene>
    <name evidence="2" type="ORF">B841_04885</name>
</gene>
<name>S5STT1_9CORY</name>
<dbReference type="PATRIC" id="fig|1224163.3.peg.978"/>
<feature type="region of interest" description="Disordered" evidence="1">
    <location>
        <begin position="58"/>
        <end position="78"/>
    </location>
</feature>